<reference evidence="2" key="2">
    <citation type="journal article" date="2021" name="PeerJ">
        <title>Extensive microbial diversity within the chicken gut microbiome revealed by metagenomics and culture.</title>
        <authorList>
            <person name="Gilroy R."/>
            <person name="Ravi A."/>
            <person name="Getino M."/>
            <person name="Pursley I."/>
            <person name="Horton D.L."/>
            <person name="Alikhan N.F."/>
            <person name="Baker D."/>
            <person name="Gharbi K."/>
            <person name="Hall N."/>
            <person name="Watson M."/>
            <person name="Adriaenssens E.M."/>
            <person name="Foster-Nyarko E."/>
            <person name="Jarju S."/>
            <person name="Secka A."/>
            <person name="Antonio M."/>
            <person name="Oren A."/>
            <person name="Chaudhuri R.R."/>
            <person name="La Ragione R."/>
            <person name="Hildebrand F."/>
            <person name="Pallen M.J."/>
        </authorList>
    </citation>
    <scope>NUCLEOTIDE SEQUENCE</scope>
    <source>
        <strain evidence="2">ChiBcolR7-354</strain>
    </source>
</reference>
<dbReference type="Pfam" id="PF13556">
    <property type="entry name" value="HTH_30"/>
    <property type="match status" value="1"/>
</dbReference>
<comment type="caution">
    <text evidence="2">The sequence shown here is derived from an EMBL/GenBank/DDBJ whole genome shotgun (WGS) entry which is preliminary data.</text>
</comment>
<sequence length="399" mass="44251">MDWEKLLREFFESDSLDGLLKDAGAMLGCPMLVVDDAYHIVASYVPETFRDAVFQAAIERGEITYEAISALNWDLLPDPSAGVFQPVEDSPYVRRFSCLSSSGVRIGYLICVDADGTLALKSPEDFKRLEGILAKQLICRRQSGWTSATTAEEVLAHLLDGKFSGAGAFRAQAGSTSLFKYRPDRLALINLGLYHSSNFGDDILKSELSAAFPGCSPFLYRGEVLLLLNASHDTAALDDLSGRYSLRSVISGRFTDLYLLPQVYAPAREVMDYLLGRAAGAFCAHTSQFRCLMALRRLSDRPDLIDPRISALGRYDAEHGTELCLTMYTYLACHHSVQLTCERLFTHRNTVLYRIRRLREDFGFGLDRPEEVLPLLLSSALVLLAAHRDGLFAPIPGGK</sequence>
<dbReference type="InterPro" id="IPR051448">
    <property type="entry name" value="CdaR-like_regulators"/>
</dbReference>
<evidence type="ECO:0000313" key="3">
    <source>
        <dbReference type="Proteomes" id="UP000824262"/>
    </source>
</evidence>
<dbReference type="Proteomes" id="UP000824262">
    <property type="component" value="Unassembled WGS sequence"/>
</dbReference>
<dbReference type="InterPro" id="IPR025736">
    <property type="entry name" value="PucR_C-HTH_dom"/>
</dbReference>
<gene>
    <name evidence="2" type="ORF">IAB77_07055</name>
</gene>
<accession>A0A9D0ZE80</accession>
<dbReference type="AlphaFoldDB" id="A0A9D0ZE80"/>
<evidence type="ECO:0000259" key="1">
    <source>
        <dbReference type="Pfam" id="PF13556"/>
    </source>
</evidence>
<organism evidence="2 3">
    <name type="scientific">Candidatus Scatomorpha intestinavium</name>
    <dbReference type="NCBI Taxonomy" id="2840922"/>
    <lineage>
        <taxon>Bacteria</taxon>
        <taxon>Bacillati</taxon>
        <taxon>Bacillota</taxon>
        <taxon>Clostridia</taxon>
        <taxon>Eubacteriales</taxon>
        <taxon>Candidatus Scatomorpha</taxon>
    </lineage>
</organism>
<dbReference type="PANTHER" id="PTHR33744">
    <property type="entry name" value="CARBOHYDRATE DIACID REGULATOR"/>
    <property type="match status" value="1"/>
</dbReference>
<evidence type="ECO:0000313" key="2">
    <source>
        <dbReference type="EMBL" id="HIQ79002.1"/>
    </source>
</evidence>
<dbReference type="EMBL" id="DVGA01000070">
    <property type="protein sequence ID" value="HIQ79002.1"/>
    <property type="molecule type" value="Genomic_DNA"/>
</dbReference>
<dbReference type="Gene3D" id="1.10.10.2840">
    <property type="entry name" value="PucR C-terminal helix-turn-helix domain"/>
    <property type="match status" value="1"/>
</dbReference>
<name>A0A9D0ZE80_9FIRM</name>
<reference evidence="2" key="1">
    <citation type="submission" date="2020-10" db="EMBL/GenBank/DDBJ databases">
        <authorList>
            <person name="Gilroy R."/>
        </authorList>
    </citation>
    <scope>NUCLEOTIDE SEQUENCE</scope>
    <source>
        <strain evidence="2">ChiBcolR7-354</strain>
    </source>
</reference>
<protein>
    <submittedName>
        <fullName evidence="2">Helix-turn-helix domain-containing protein</fullName>
    </submittedName>
</protein>
<feature type="domain" description="PucR C-terminal helix-turn-helix" evidence="1">
    <location>
        <begin position="326"/>
        <end position="378"/>
    </location>
</feature>
<proteinExistence type="predicted"/>
<dbReference type="InterPro" id="IPR042070">
    <property type="entry name" value="PucR_C-HTH_sf"/>
</dbReference>